<evidence type="ECO:0000259" key="3">
    <source>
        <dbReference type="Pfam" id="PF12697"/>
    </source>
</evidence>
<dbReference type="Pfam" id="PF12697">
    <property type="entry name" value="Abhydrolase_6"/>
    <property type="match status" value="1"/>
</dbReference>
<comment type="similarity">
    <text evidence="1">Belongs to the AB hydrolase superfamily. AB hydrolase 4 family.</text>
</comment>
<accession>A0A2T5MHX1</accession>
<dbReference type="SUPFAM" id="SSF53474">
    <property type="entry name" value="alpha/beta-Hydrolases"/>
    <property type="match status" value="1"/>
</dbReference>
<reference evidence="4 5" key="1">
    <citation type="submission" date="2018-04" db="EMBL/GenBank/DDBJ databases">
        <title>Novel species isolated from glacier.</title>
        <authorList>
            <person name="Liu Q."/>
            <person name="Xin Y.-H."/>
        </authorList>
    </citation>
    <scope>NUCLEOTIDE SEQUENCE [LARGE SCALE GENOMIC DNA]</scope>
    <source>
        <strain evidence="4 5">GT1R17</strain>
    </source>
</reference>
<evidence type="ECO:0000256" key="1">
    <source>
        <dbReference type="ARBA" id="ARBA00010884"/>
    </source>
</evidence>
<feature type="active site" description="Charge relay system" evidence="2">
    <location>
        <position position="314"/>
    </location>
</feature>
<dbReference type="InterPro" id="IPR050960">
    <property type="entry name" value="AB_hydrolase_4_sf"/>
</dbReference>
<dbReference type="InterPro" id="IPR012020">
    <property type="entry name" value="ABHD4"/>
</dbReference>
<evidence type="ECO:0000313" key="4">
    <source>
        <dbReference type="EMBL" id="PTU32176.1"/>
    </source>
</evidence>
<dbReference type="Proteomes" id="UP000244248">
    <property type="component" value="Unassembled WGS sequence"/>
</dbReference>
<dbReference type="PIRSF" id="PIRSF005211">
    <property type="entry name" value="Ab_hydro_YheT"/>
    <property type="match status" value="1"/>
</dbReference>
<dbReference type="GO" id="GO:0047372">
    <property type="term" value="F:monoacylglycerol lipase activity"/>
    <property type="evidence" value="ECO:0007669"/>
    <property type="project" value="TreeGrafter"/>
</dbReference>
<dbReference type="AlphaFoldDB" id="A0A2T5MHX1"/>
<dbReference type="EMBL" id="QANS01000002">
    <property type="protein sequence ID" value="PTU32176.1"/>
    <property type="molecule type" value="Genomic_DNA"/>
</dbReference>
<evidence type="ECO:0000256" key="2">
    <source>
        <dbReference type="PIRSR" id="PIRSR005211-1"/>
    </source>
</evidence>
<feature type="active site" description="Charge relay system" evidence="2">
    <location>
        <position position="161"/>
    </location>
</feature>
<dbReference type="PANTHER" id="PTHR10794">
    <property type="entry name" value="ABHYDROLASE DOMAIN-CONTAINING PROTEIN"/>
    <property type="match status" value="1"/>
</dbReference>
<dbReference type="RefSeq" id="WP_107939367.1">
    <property type="nucleotide sequence ID" value="NZ_QANS01000002.1"/>
</dbReference>
<proteinExistence type="inferred from homology"/>
<keyword evidence="5" id="KW-1185">Reference proteome</keyword>
<name>A0A2T5MHX1_9GAMM</name>
<keyword evidence="4" id="KW-0378">Hydrolase</keyword>
<dbReference type="GO" id="GO:0034338">
    <property type="term" value="F:short-chain carboxylesterase activity"/>
    <property type="evidence" value="ECO:0007669"/>
    <property type="project" value="TreeGrafter"/>
</dbReference>
<dbReference type="InterPro" id="IPR029058">
    <property type="entry name" value="AB_hydrolase_fold"/>
</dbReference>
<dbReference type="Gene3D" id="3.40.50.1820">
    <property type="entry name" value="alpha/beta hydrolase"/>
    <property type="match status" value="1"/>
</dbReference>
<feature type="active site" description="Charge relay system" evidence="2">
    <location>
        <position position="286"/>
    </location>
</feature>
<protein>
    <submittedName>
        <fullName evidence="4">Alpha/beta hydrolase</fullName>
    </submittedName>
</protein>
<dbReference type="PANTHER" id="PTHR10794:SF63">
    <property type="entry name" value="ALPHA_BETA HYDROLASE 1, ISOFORM A"/>
    <property type="match status" value="1"/>
</dbReference>
<comment type="caution">
    <text evidence="4">The sequence shown here is derived from an EMBL/GenBank/DDBJ whole genome shotgun (WGS) entry which is preliminary data.</text>
</comment>
<feature type="domain" description="AB hydrolase-1" evidence="3">
    <location>
        <begin position="83"/>
        <end position="319"/>
    </location>
</feature>
<gene>
    <name evidence="4" type="ORF">CJD38_05805</name>
</gene>
<dbReference type="InterPro" id="IPR000073">
    <property type="entry name" value="AB_hydrolase_1"/>
</dbReference>
<sequence>MKPTDPQDKNPEPGDGFAPSWLVSHSQIQSILATKGPRRRLWLKRGNQMEAVQTRQILECRDGVKLTGVHSRQPEGTTPRGLVVLIHGWEGSHESVYLYSMSCALYQAGYNIFRLNLRDHAGTHALNREMFHSARFGEVLEAITAVKALDATQPMYVIGFSLGGNFALRVALQGPAQGITPKLTIGISPSINPAATVRAIDTGPALFRLYFLDKWLKTLRAKKNAWPDYDFSAFEKIKSMWESTRHFAEHYTEYGDMQRYFDAYTITPQMLIDSPAPVAVITAQDDAVIPFEDFAGLAPRGSVKAFIATERGGHCGFIENLKMGSWAEKRVLELLAQH</sequence>
<dbReference type="OrthoDB" id="332676at2"/>
<evidence type="ECO:0000313" key="5">
    <source>
        <dbReference type="Proteomes" id="UP000244248"/>
    </source>
</evidence>
<organism evidence="4 5">
    <name type="scientific">Stenotrophobium rhamnosiphilum</name>
    <dbReference type="NCBI Taxonomy" id="2029166"/>
    <lineage>
        <taxon>Bacteria</taxon>
        <taxon>Pseudomonadati</taxon>
        <taxon>Pseudomonadota</taxon>
        <taxon>Gammaproteobacteria</taxon>
        <taxon>Nevskiales</taxon>
        <taxon>Nevskiaceae</taxon>
        <taxon>Stenotrophobium</taxon>
    </lineage>
</organism>